<protein>
    <recommendedName>
        <fullName evidence="4">RING-type E3 ubiquitin transferase</fullName>
    </recommendedName>
</protein>
<keyword evidence="1" id="KW-1133">Transmembrane helix</keyword>
<keyword evidence="1" id="KW-0472">Membrane</keyword>
<dbReference type="EMBL" id="JAGGLC010000001">
    <property type="protein sequence ID" value="MBP1985989.1"/>
    <property type="molecule type" value="Genomic_DNA"/>
</dbReference>
<name>A0A8T4GSY3_9EURY</name>
<feature type="transmembrane region" description="Helical" evidence="1">
    <location>
        <begin position="227"/>
        <end position="245"/>
    </location>
</feature>
<gene>
    <name evidence="2" type="ORF">J2753_000462</name>
</gene>
<dbReference type="AlphaFoldDB" id="A0A8T4GSY3"/>
<dbReference type="Proteomes" id="UP000823736">
    <property type="component" value="Unassembled WGS sequence"/>
</dbReference>
<reference evidence="2" key="1">
    <citation type="submission" date="2021-03" db="EMBL/GenBank/DDBJ databases">
        <title>Genomic Encyclopedia of Type Strains, Phase IV (KMG-IV): sequencing the most valuable type-strain genomes for metagenomic binning, comparative biology and taxonomic classification.</title>
        <authorList>
            <person name="Goeker M."/>
        </authorList>
    </citation>
    <scope>NUCLEOTIDE SEQUENCE</scope>
    <source>
        <strain evidence="2">DSM 26232</strain>
    </source>
</reference>
<dbReference type="RefSeq" id="WP_209490065.1">
    <property type="nucleotide sequence ID" value="NZ_JAGGLC010000001.1"/>
</dbReference>
<evidence type="ECO:0000256" key="1">
    <source>
        <dbReference type="SAM" id="Phobius"/>
    </source>
</evidence>
<accession>A0A8T4GSY3</accession>
<proteinExistence type="predicted"/>
<keyword evidence="1" id="KW-0812">Transmembrane</keyword>
<dbReference type="OrthoDB" id="170690at2157"/>
<evidence type="ECO:0008006" key="4">
    <source>
        <dbReference type="Google" id="ProtNLM"/>
    </source>
</evidence>
<comment type="caution">
    <text evidence="2">The sequence shown here is derived from an EMBL/GenBank/DDBJ whole genome shotgun (WGS) entry which is preliminary data.</text>
</comment>
<feature type="transmembrane region" description="Helical" evidence="1">
    <location>
        <begin position="12"/>
        <end position="30"/>
    </location>
</feature>
<sequence>MALPATSDLFGAAMLVVGAVVLLVSLRYVWRAVAVYRATPTDSLARAPPGSLVRLDGTAEASDEGTLTAPFSGRESLALRYAVEERRLGLYLLPWFVTIHERAGSVPFRLRTPEGVVDVVEPTRTVTLGREVVATVAPGETPPERVAGFEARTDAVPTTTVWYARPFGVGAVASALSLGTRRYSEQRATPGDDVTVVGRVTAAGVDPLVVSDRSPVGTVRRMASTSLAGLAVGAVALSLGVLLLVA</sequence>
<organism evidence="2 3">
    <name type="scientific">Halolamina salifodinae</name>
    <dbReference type="NCBI Taxonomy" id="1202767"/>
    <lineage>
        <taxon>Archaea</taxon>
        <taxon>Methanobacteriati</taxon>
        <taxon>Methanobacteriota</taxon>
        <taxon>Stenosarchaea group</taxon>
        <taxon>Halobacteria</taxon>
        <taxon>Halobacteriales</taxon>
        <taxon>Haloferacaceae</taxon>
    </lineage>
</organism>
<evidence type="ECO:0000313" key="3">
    <source>
        <dbReference type="Proteomes" id="UP000823736"/>
    </source>
</evidence>
<evidence type="ECO:0000313" key="2">
    <source>
        <dbReference type="EMBL" id="MBP1985989.1"/>
    </source>
</evidence>
<keyword evidence="3" id="KW-1185">Reference proteome</keyword>